<keyword evidence="6" id="KW-1185">Reference proteome</keyword>
<dbReference type="InterPro" id="IPR000424">
    <property type="entry name" value="Primosome_PriB/ssb"/>
</dbReference>
<dbReference type="Gene3D" id="2.40.50.140">
    <property type="entry name" value="Nucleic acid-binding proteins"/>
    <property type="match status" value="1"/>
</dbReference>
<dbReference type="Proteomes" id="UP000603369">
    <property type="component" value="Unassembled WGS sequence"/>
</dbReference>
<keyword evidence="1 2" id="KW-0238">DNA-binding</keyword>
<feature type="compositionally biased region" description="Low complexity" evidence="4">
    <location>
        <begin position="163"/>
        <end position="174"/>
    </location>
</feature>
<gene>
    <name evidence="5" type="ORF">JDP02_01670</name>
</gene>
<protein>
    <recommendedName>
        <fullName evidence="3">Single-stranded DNA-binding protein</fullName>
    </recommendedName>
</protein>
<dbReference type="AlphaFoldDB" id="A0A8I1LAH0"/>
<accession>A0A8I1LAH0</accession>
<dbReference type="CDD" id="cd04496">
    <property type="entry name" value="SSB_OBF"/>
    <property type="match status" value="1"/>
</dbReference>
<dbReference type="EMBL" id="JAEHFL010000002">
    <property type="protein sequence ID" value="MBK3427220.1"/>
    <property type="molecule type" value="Genomic_DNA"/>
</dbReference>
<feature type="region of interest" description="Disordered" evidence="4">
    <location>
        <begin position="151"/>
        <end position="214"/>
    </location>
</feature>
<dbReference type="GO" id="GO:0006260">
    <property type="term" value="P:DNA replication"/>
    <property type="evidence" value="ECO:0007669"/>
    <property type="project" value="InterPro"/>
</dbReference>
<proteinExistence type="predicted"/>
<evidence type="ECO:0000256" key="2">
    <source>
        <dbReference type="PROSITE-ProRule" id="PRU00252"/>
    </source>
</evidence>
<name>A0A8I1LAH0_9CORY</name>
<feature type="region of interest" description="Disordered" evidence="4">
    <location>
        <begin position="38"/>
        <end position="58"/>
    </location>
</feature>
<organism evidence="5 6">
    <name type="scientific">Corynebacterium tuberculostearicum</name>
    <dbReference type="NCBI Taxonomy" id="38304"/>
    <lineage>
        <taxon>Bacteria</taxon>
        <taxon>Bacillati</taxon>
        <taxon>Actinomycetota</taxon>
        <taxon>Actinomycetes</taxon>
        <taxon>Mycobacteriales</taxon>
        <taxon>Corynebacteriaceae</taxon>
        <taxon>Corynebacterium</taxon>
    </lineage>
</organism>
<reference evidence="5 6" key="1">
    <citation type="submission" date="2020-12" db="EMBL/GenBank/DDBJ databases">
        <title>Draft genome sequence of the commensal strain Corynebacterium tuberculostearicum MFP09/CIP 102622 isolated from human skin.</title>
        <authorList>
            <person name="Boukerb A.M."/>
            <person name="Janvier X."/>
            <person name="Feuilloley M.G.J."/>
            <person name="Groboillot A."/>
        </authorList>
    </citation>
    <scope>NUCLEOTIDE SEQUENCE [LARGE SCALE GENOMIC DNA]</scope>
    <source>
        <strain evidence="5 6">CIP 102622</strain>
    </source>
</reference>
<dbReference type="RefSeq" id="WP_200435287.1">
    <property type="nucleotide sequence ID" value="NZ_CP175791.1"/>
</dbReference>
<evidence type="ECO:0000313" key="5">
    <source>
        <dbReference type="EMBL" id="MBK3427220.1"/>
    </source>
</evidence>
<dbReference type="GO" id="GO:0003697">
    <property type="term" value="F:single-stranded DNA binding"/>
    <property type="evidence" value="ECO:0007669"/>
    <property type="project" value="InterPro"/>
</dbReference>
<sequence>MSQYPITLTGRLTRDPILTKTSTGAYKAKLRVASSRRIPDRQVDAGANDPEGHNSKAPQWRDVDHLYIDVEMWNQFAINVRKSLAKGMPLVIVGSLVTEQWRDDQGADHFRTFIKAQYVGLDLNRHVIGTKRLAPQYNQENIAVPELGDNAIEPDVDHSLPPQQAGQGDTAADTAADRYLAERAAAARGGEEDSFDDAEVDEEAAEAESATVNA</sequence>
<comment type="caution">
    <text evidence="5">The sequence shown here is derived from an EMBL/GenBank/DDBJ whole genome shotgun (WGS) entry which is preliminary data.</text>
</comment>
<dbReference type="PROSITE" id="PS50935">
    <property type="entry name" value="SSB"/>
    <property type="match status" value="1"/>
</dbReference>
<feature type="compositionally biased region" description="Acidic residues" evidence="4">
    <location>
        <begin position="192"/>
        <end position="206"/>
    </location>
</feature>
<dbReference type="SUPFAM" id="SSF50249">
    <property type="entry name" value="Nucleic acid-binding proteins"/>
    <property type="match status" value="1"/>
</dbReference>
<dbReference type="NCBIfam" id="TIGR00621">
    <property type="entry name" value="ssb"/>
    <property type="match status" value="1"/>
</dbReference>
<evidence type="ECO:0000313" key="6">
    <source>
        <dbReference type="Proteomes" id="UP000603369"/>
    </source>
</evidence>
<dbReference type="Pfam" id="PF00436">
    <property type="entry name" value="SSB"/>
    <property type="match status" value="1"/>
</dbReference>
<evidence type="ECO:0000256" key="1">
    <source>
        <dbReference type="ARBA" id="ARBA00023125"/>
    </source>
</evidence>
<dbReference type="InterPro" id="IPR012340">
    <property type="entry name" value="NA-bd_OB-fold"/>
</dbReference>
<evidence type="ECO:0000256" key="4">
    <source>
        <dbReference type="SAM" id="MobiDB-lite"/>
    </source>
</evidence>
<dbReference type="InterPro" id="IPR011344">
    <property type="entry name" value="ssDNA-bd"/>
</dbReference>
<evidence type="ECO:0000256" key="3">
    <source>
        <dbReference type="RuleBase" id="RU000524"/>
    </source>
</evidence>